<feature type="transmembrane region" description="Helical" evidence="5">
    <location>
        <begin position="73"/>
        <end position="91"/>
    </location>
</feature>
<dbReference type="Proteomes" id="UP000198625">
    <property type="component" value="Unassembled WGS sequence"/>
</dbReference>
<feature type="transmembrane region" description="Helical" evidence="5">
    <location>
        <begin position="205"/>
        <end position="227"/>
    </location>
</feature>
<feature type="transmembrane region" description="Helical" evidence="5">
    <location>
        <begin position="268"/>
        <end position="287"/>
    </location>
</feature>
<dbReference type="GO" id="GO:0006874">
    <property type="term" value="P:intracellular calcium ion homeostasis"/>
    <property type="evidence" value="ECO:0007669"/>
    <property type="project" value="TreeGrafter"/>
</dbReference>
<keyword evidence="8" id="KW-1185">Reference proteome</keyword>
<feature type="domain" description="Sodium/calcium exchanger membrane region" evidence="6">
    <location>
        <begin position="4"/>
        <end position="143"/>
    </location>
</feature>
<sequence length="315" mass="33960">MIYAILFFCIGLLLIVKGGDWFTESAISIARASGLPEVLIGATIVSLATTLPEALVSISAAEDGYTTISIGNAVGSIICNIGLILAFINIIKPSKITSNFFKLKSLLMILYFVIMAYLAIDGRINKSDAIVLITMLIVYIVFDFFILKNKLDKKPVKQKLHLDSKMKLKIGLFFVLGAVAILAGSEILVHSGVILAKGIGVPESVIALSLIAVGTSLPEFATALTALKKGHANISIGNILGANILNITMVTGISAFVAPLKILKQNLFLDFPVALLVMLVLVIPSFISKRIYRVQGLALLIIYISYLVFMYSVHM</sequence>
<reference evidence="8" key="1">
    <citation type="submission" date="2016-10" db="EMBL/GenBank/DDBJ databases">
        <authorList>
            <person name="Varghese N."/>
            <person name="Submissions S."/>
        </authorList>
    </citation>
    <scope>NUCLEOTIDE SEQUENCE [LARGE SCALE GENOMIC DNA]</scope>
    <source>
        <strain evidence="8">DSM 21650</strain>
    </source>
</reference>
<dbReference type="STRING" id="415015.SAMN05660462_01991"/>
<feature type="domain" description="Sodium/calcium exchanger membrane region" evidence="6">
    <location>
        <begin position="172"/>
        <end position="311"/>
    </location>
</feature>
<evidence type="ECO:0000256" key="2">
    <source>
        <dbReference type="ARBA" id="ARBA00022692"/>
    </source>
</evidence>
<dbReference type="GO" id="GO:0005886">
    <property type="term" value="C:plasma membrane"/>
    <property type="evidence" value="ECO:0007669"/>
    <property type="project" value="TreeGrafter"/>
</dbReference>
<evidence type="ECO:0000256" key="4">
    <source>
        <dbReference type="ARBA" id="ARBA00023136"/>
    </source>
</evidence>
<dbReference type="InterPro" id="IPR044880">
    <property type="entry name" value="NCX_ion-bd_dom_sf"/>
</dbReference>
<dbReference type="NCBIfam" id="TIGR00367">
    <property type="entry name" value="calcium/sodium antiporter"/>
    <property type="match status" value="1"/>
</dbReference>
<evidence type="ECO:0000256" key="5">
    <source>
        <dbReference type="SAM" id="Phobius"/>
    </source>
</evidence>
<feature type="transmembrane region" description="Helical" evidence="5">
    <location>
        <begin position="168"/>
        <end position="193"/>
    </location>
</feature>
<protein>
    <submittedName>
        <fullName evidence="7">Cation:H+ antiporter</fullName>
    </submittedName>
</protein>
<evidence type="ECO:0000259" key="6">
    <source>
        <dbReference type="Pfam" id="PF01699"/>
    </source>
</evidence>
<feature type="transmembrane region" description="Helical" evidence="5">
    <location>
        <begin position="239"/>
        <end position="262"/>
    </location>
</feature>
<feature type="transmembrane region" description="Helical" evidence="5">
    <location>
        <begin position="294"/>
        <end position="313"/>
    </location>
</feature>
<dbReference type="GO" id="GO:0005262">
    <property type="term" value="F:calcium channel activity"/>
    <property type="evidence" value="ECO:0007669"/>
    <property type="project" value="TreeGrafter"/>
</dbReference>
<dbReference type="RefSeq" id="WP_176967940.1">
    <property type="nucleotide sequence ID" value="NZ_FNQE01000021.1"/>
</dbReference>
<evidence type="ECO:0000256" key="3">
    <source>
        <dbReference type="ARBA" id="ARBA00022989"/>
    </source>
</evidence>
<keyword evidence="4 5" id="KW-0472">Membrane</keyword>
<dbReference type="Pfam" id="PF01699">
    <property type="entry name" value="Na_Ca_ex"/>
    <property type="match status" value="2"/>
</dbReference>
<organism evidence="7 8">
    <name type="scientific">Proteiniborus ethanoligenes</name>
    <dbReference type="NCBI Taxonomy" id="415015"/>
    <lineage>
        <taxon>Bacteria</taxon>
        <taxon>Bacillati</taxon>
        <taxon>Bacillota</taxon>
        <taxon>Clostridia</taxon>
        <taxon>Eubacteriales</taxon>
        <taxon>Proteiniborus</taxon>
    </lineage>
</organism>
<dbReference type="GO" id="GO:0008273">
    <property type="term" value="F:calcium, potassium:sodium antiporter activity"/>
    <property type="evidence" value="ECO:0007669"/>
    <property type="project" value="TreeGrafter"/>
</dbReference>
<dbReference type="EMBL" id="FNQE01000021">
    <property type="protein sequence ID" value="SDZ14000.1"/>
    <property type="molecule type" value="Genomic_DNA"/>
</dbReference>
<evidence type="ECO:0000256" key="1">
    <source>
        <dbReference type="ARBA" id="ARBA00004141"/>
    </source>
</evidence>
<name>A0A1H3QL12_9FIRM</name>
<evidence type="ECO:0000313" key="8">
    <source>
        <dbReference type="Proteomes" id="UP000198625"/>
    </source>
</evidence>
<keyword evidence="3 5" id="KW-1133">Transmembrane helix</keyword>
<gene>
    <name evidence="7" type="ORF">SAMN05660462_01991</name>
</gene>
<dbReference type="AlphaFoldDB" id="A0A1H3QL12"/>
<evidence type="ECO:0000313" key="7">
    <source>
        <dbReference type="EMBL" id="SDZ14000.1"/>
    </source>
</evidence>
<comment type="subcellular location">
    <subcellularLocation>
        <location evidence="1">Membrane</location>
        <topology evidence="1">Multi-pass membrane protein</topology>
    </subcellularLocation>
</comment>
<feature type="transmembrane region" description="Helical" evidence="5">
    <location>
        <begin position="126"/>
        <end position="147"/>
    </location>
</feature>
<feature type="transmembrane region" description="Helical" evidence="5">
    <location>
        <begin position="103"/>
        <end position="120"/>
    </location>
</feature>
<dbReference type="PANTHER" id="PTHR10846:SF8">
    <property type="entry name" value="INNER MEMBRANE PROTEIN YRBG"/>
    <property type="match status" value="1"/>
</dbReference>
<accession>A0A1H3QL12</accession>
<keyword evidence="2 5" id="KW-0812">Transmembrane</keyword>
<dbReference type="Gene3D" id="1.20.1420.30">
    <property type="entry name" value="NCX, central ion-binding region"/>
    <property type="match status" value="1"/>
</dbReference>
<dbReference type="PANTHER" id="PTHR10846">
    <property type="entry name" value="SODIUM/POTASSIUM/CALCIUM EXCHANGER"/>
    <property type="match status" value="1"/>
</dbReference>
<dbReference type="InterPro" id="IPR004837">
    <property type="entry name" value="NaCa_Exmemb"/>
</dbReference>
<dbReference type="InterPro" id="IPR004481">
    <property type="entry name" value="K/Na/Ca-exchanger"/>
</dbReference>
<proteinExistence type="predicted"/>